<dbReference type="AlphaFoldDB" id="A0A9P5U0B1"/>
<dbReference type="EMBL" id="JADNRY010000209">
    <property type="protein sequence ID" value="KAF9061232.1"/>
    <property type="molecule type" value="Genomic_DNA"/>
</dbReference>
<proteinExistence type="predicted"/>
<comment type="caution">
    <text evidence="1">The sequence shown here is derived from an EMBL/GenBank/DDBJ whole genome shotgun (WGS) entry which is preliminary data.</text>
</comment>
<reference evidence="1" key="1">
    <citation type="submission" date="2020-11" db="EMBL/GenBank/DDBJ databases">
        <authorList>
            <consortium name="DOE Joint Genome Institute"/>
            <person name="Ahrendt S."/>
            <person name="Riley R."/>
            <person name="Andreopoulos W."/>
            <person name="Labutti K."/>
            <person name="Pangilinan J."/>
            <person name="Ruiz-Duenas F.J."/>
            <person name="Barrasa J.M."/>
            <person name="Sanchez-Garcia M."/>
            <person name="Camarero S."/>
            <person name="Miyauchi S."/>
            <person name="Serrano A."/>
            <person name="Linde D."/>
            <person name="Babiker R."/>
            <person name="Drula E."/>
            <person name="Ayuso-Fernandez I."/>
            <person name="Pacheco R."/>
            <person name="Padilla G."/>
            <person name="Ferreira P."/>
            <person name="Barriuso J."/>
            <person name="Kellner H."/>
            <person name="Castanera R."/>
            <person name="Alfaro M."/>
            <person name="Ramirez L."/>
            <person name="Pisabarro A.G."/>
            <person name="Kuo A."/>
            <person name="Tritt A."/>
            <person name="Lipzen A."/>
            <person name="He G."/>
            <person name="Yan M."/>
            <person name="Ng V."/>
            <person name="Cullen D."/>
            <person name="Martin F."/>
            <person name="Rosso M.-N."/>
            <person name="Henrissat B."/>
            <person name="Hibbett D."/>
            <person name="Martinez A.T."/>
            <person name="Grigoriev I.V."/>
        </authorList>
    </citation>
    <scope>NUCLEOTIDE SEQUENCE</scope>
    <source>
        <strain evidence="1">AH 40177</strain>
    </source>
</reference>
<evidence type="ECO:0000313" key="1">
    <source>
        <dbReference type="EMBL" id="KAF9061232.1"/>
    </source>
</evidence>
<evidence type="ECO:0000313" key="2">
    <source>
        <dbReference type="Proteomes" id="UP000772434"/>
    </source>
</evidence>
<accession>A0A9P5U0B1</accession>
<sequence>MAGYSYPPLHPRLSVVRVIPSREYSEMLASLLGHAALSDERRESDAALVPTRRCHHRPDSTLPLLGLGHIALTQPTFLPLLARARPVTKTRTKTKEPFFERPFVGNESSWSRSVRDKKLRRTNLLNCVRDRLEAELNTSNDASTPLGFVVKLMYSWHRQRCATMQSTMVIVGAGTVPSSF</sequence>
<dbReference type="Proteomes" id="UP000772434">
    <property type="component" value="Unassembled WGS sequence"/>
</dbReference>
<protein>
    <submittedName>
        <fullName evidence="1">Uncharacterized protein</fullName>
    </submittedName>
</protein>
<organism evidence="1 2">
    <name type="scientific">Rhodocollybia butyracea</name>
    <dbReference type="NCBI Taxonomy" id="206335"/>
    <lineage>
        <taxon>Eukaryota</taxon>
        <taxon>Fungi</taxon>
        <taxon>Dikarya</taxon>
        <taxon>Basidiomycota</taxon>
        <taxon>Agaricomycotina</taxon>
        <taxon>Agaricomycetes</taxon>
        <taxon>Agaricomycetidae</taxon>
        <taxon>Agaricales</taxon>
        <taxon>Marasmiineae</taxon>
        <taxon>Omphalotaceae</taxon>
        <taxon>Rhodocollybia</taxon>
    </lineage>
</organism>
<gene>
    <name evidence="1" type="ORF">BDP27DRAFT_1369835</name>
</gene>
<name>A0A9P5U0B1_9AGAR</name>
<keyword evidence="2" id="KW-1185">Reference proteome</keyword>